<dbReference type="AlphaFoldDB" id="A0A8H7TIJ1"/>
<comment type="caution">
    <text evidence="2">The sequence shown here is derived from an EMBL/GenBank/DDBJ whole genome shotgun (WGS) entry which is preliminary data.</text>
</comment>
<feature type="signal peptide" evidence="1">
    <location>
        <begin position="1"/>
        <end position="18"/>
    </location>
</feature>
<feature type="chain" id="PRO_5034723988" description="Cell wall protein" evidence="1">
    <location>
        <begin position="19"/>
        <end position="279"/>
    </location>
</feature>
<evidence type="ECO:0000313" key="3">
    <source>
        <dbReference type="Proteomes" id="UP000664132"/>
    </source>
</evidence>
<dbReference type="Proteomes" id="UP000664132">
    <property type="component" value="Unassembled WGS sequence"/>
</dbReference>
<sequence>MQLQSILFSFLLVTSAAAKGNKAVSEKSQCKQIRKLQKFVDLASNTTRLQEVTNNNATKVAQLQTEASAAATQLTTLQSNATLVSDCAIINASEEQEDRCEETFELQAFITFASNTTALAAKTDNNATKIAAIQAKASTAATKLQALTSNSTLQAACPAILQKDQCKGMKQLEKFIAKANNQTVLDKATKGNSTKADKIKAEAVQAQAKLTELQSNTTFMDACAALGMAGKTGKGIDSGASTEAAATSGKSSAALVQVGNIQLTMLSTILIVAAGMCLL</sequence>
<evidence type="ECO:0000256" key="1">
    <source>
        <dbReference type="SAM" id="SignalP"/>
    </source>
</evidence>
<evidence type="ECO:0000313" key="2">
    <source>
        <dbReference type="EMBL" id="KAG4420324.1"/>
    </source>
</evidence>
<reference evidence="2" key="1">
    <citation type="submission" date="2021-02" db="EMBL/GenBank/DDBJ databases">
        <title>Genome sequence Cadophora malorum strain M34.</title>
        <authorList>
            <person name="Stefanovic E."/>
            <person name="Vu D."/>
            <person name="Scully C."/>
            <person name="Dijksterhuis J."/>
            <person name="Roader J."/>
            <person name="Houbraken J."/>
        </authorList>
    </citation>
    <scope>NUCLEOTIDE SEQUENCE</scope>
    <source>
        <strain evidence="2">M34</strain>
    </source>
</reference>
<dbReference type="EMBL" id="JAFJYH010000086">
    <property type="protein sequence ID" value="KAG4420324.1"/>
    <property type="molecule type" value="Genomic_DNA"/>
</dbReference>
<name>A0A8H7TIJ1_9HELO</name>
<protein>
    <recommendedName>
        <fullName evidence="4">Cell wall protein</fullName>
    </recommendedName>
</protein>
<accession>A0A8H7TIJ1</accession>
<proteinExistence type="predicted"/>
<gene>
    <name evidence="2" type="ORF">IFR04_006530</name>
</gene>
<keyword evidence="1" id="KW-0732">Signal</keyword>
<dbReference type="OrthoDB" id="5243723at2759"/>
<evidence type="ECO:0008006" key="4">
    <source>
        <dbReference type="Google" id="ProtNLM"/>
    </source>
</evidence>
<keyword evidence="3" id="KW-1185">Reference proteome</keyword>
<organism evidence="2 3">
    <name type="scientific">Cadophora malorum</name>
    <dbReference type="NCBI Taxonomy" id="108018"/>
    <lineage>
        <taxon>Eukaryota</taxon>
        <taxon>Fungi</taxon>
        <taxon>Dikarya</taxon>
        <taxon>Ascomycota</taxon>
        <taxon>Pezizomycotina</taxon>
        <taxon>Leotiomycetes</taxon>
        <taxon>Helotiales</taxon>
        <taxon>Ploettnerulaceae</taxon>
        <taxon>Cadophora</taxon>
    </lineage>
</organism>